<proteinExistence type="predicted"/>
<protein>
    <submittedName>
        <fullName evidence="1">Uncharacterized protein</fullName>
    </submittedName>
</protein>
<dbReference type="AlphaFoldDB" id="A0A0A8ZDD0"/>
<name>A0A0A8ZDD0_ARUDO</name>
<organism evidence="1">
    <name type="scientific">Arundo donax</name>
    <name type="common">Giant reed</name>
    <name type="synonym">Donax arundinaceus</name>
    <dbReference type="NCBI Taxonomy" id="35708"/>
    <lineage>
        <taxon>Eukaryota</taxon>
        <taxon>Viridiplantae</taxon>
        <taxon>Streptophyta</taxon>
        <taxon>Embryophyta</taxon>
        <taxon>Tracheophyta</taxon>
        <taxon>Spermatophyta</taxon>
        <taxon>Magnoliopsida</taxon>
        <taxon>Liliopsida</taxon>
        <taxon>Poales</taxon>
        <taxon>Poaceae</taxon>
        <taxon>PACMAD clade</taxon>
        <taxon>Arundinoideae</taxon>
        <taxon>Arundineae</taxon>
        <taxon>Arundo</taxon>
    </lineage>
</organism>
<reference evidence="1" key="1">
    <citation type="submission" date="2014-09" db="EMBL/GenBank/DDBJ databases">
        <authorList>
            <person name="Magalhaes I.L.F."/>
            <person name="Oliveira U."/>
            <person name="Santos F.R."/>
            <person name="Vidigal T.H.D.A."/>
            <person name="Brescovit A.D."/>
            <person name="Santos A.J."/>
        </authorList>
    </citation>
    <scope>NUCLEOTIDE SEQUENCE</scope>
    <source>
        <tissue evidence="1">Shoot tissue taken approximately 20 cm above the soil surface</tissue>
    </source>
</reference>
<dbReference type="EMBL" id="GBRH01261074">
    <property type="protein sequence ID" value="JAD36821.1"/>
    <property type="molecule type" value="Transcribed_RNA"/>
</dbReference>
<sequence>MHALLYYHGALCIVLIKRKQISIFYIWITLFKKLN</sequence>
<accession>A0A0A8ZDD0</accession>
<evidence type="ECO:0000313" key="1">
    <source>
        <dbReference type="EMBL" id="JAD36821.1"/>
    </source>
</evidence>
<reference evidence="1" key="2">
    <citation type="journal article" date="2015" name="Data Brief">
        <title>Shoot transcriptome of the giant reed, Arundo donax.</title>
        <authorList>
            <person name="Barrero R.A."/>
            <person name="Guerrero F.D."/>
            <person name="Moolhuijzen P."/>
            <person name="Goolsby J.A."/>
            <person name="Tidwell J."/>
            <person name="Bellgard S.E."/>
            <person name="Bellgard M.I."/>
        </authorList>
    </citation>
    <scope>NUCLEOTIDE SEQUENCE</scope>
    <source>
        <tissue evidence="1">Shoot tissue taken approximately 20 cm above the soil surface</tissue>
    </source>
</reference>